<comment type="caution">
    <text evidence="1">The sequence shown here is derived from an EMBL/GenBank/DDBJ whole genome shotgun (WGS) entry which is preliminary data.</text>
</comment>
<accession>A0ACC0ADZ7</accession>
<proteinExistence type="predicted"/>
<protein>
    <submittedName>
        <fullName evidence="1">Uncharacterized protein</fullName>
    </submittedName>
</protein>
<evidence type="ECO:0000313" key="1">
    <source>
        <dbReference type="EMBL" id="KAI5659172.1"/>
    </source>
</evidence>
<reference evidence="2" key="1">
    <citation type="journal article" date="2023" name="Nat. Plants">
        <title>Single-cell RNA sequencing provides a high-resolution roadmap for understanding the multicellular compartmentation of specialized metabolism.</title>
        <authorList>
            <person name="Sun S."/>
            <person name="Shen X."/>
            <person name="Li Y."/>
            <person name="Li Y."/>
            <person name="Wang S."/>
            <person name="Li R."/>
            <person name="Zhang H."/>
            <person name="Shen G."/>
            <person name="Guo B."/>
            <person name="Wei J."/>
            <person name="Xu J."/>
            <person name="St-Pierre B."/>
            <person name="Chen S."/>
            <person name="Sun C."/>
        </authorList>
    </citation>
    <scope>NUCLEOTIDE SEQUENCE [LARGE SCALE GENOMIC DNA]</scope>
</reference>
<name>A0ACC0ADZ7_CATRO</name>
<dbReference type="EMBL" id="CM044706">
    <property type="protein sequence ID" value="KAI5659172.1"/>
    <property type="molecule type" value="Genomic_DNA"/>
</dbReference>
<keyword evidence="2" id="KW-1185">Reference proteome</keyword>
<gene>
    <name evidence="1" type="ORF">M9H77_27965</name>
</gene>
<evidence type="ECO:0000313" key="2">
    <source>
        <dbReference type="Proteomes" id="UP001060085"/>
    </source>
</evidence>
<sequence>MKTHSSMVKGRGTTRVNSQQVAFELKHRVLLALNKVGDRDTYQIGVEELDKTIENLTADGVAPFLSCILDTDSEQKSAIRKECVRLMGAMATFHDSFVLPHLGKIVASIVKRLKDSDSIVKDACVETVGVLASKLGSVEGESDEIFIALVKPLFEALGEQNKQMQSGAALCLARVIDNIHDPPVSIMQKMIAKTVKLLKNPHFMAKPAVIELNRSIIQAGGAPTNSSLSASIASIQEALKSSDWITRKAASAALGEIASSGGAFFGSFKSSSIRCLESCRFDKVKPVRDTALQALQIWRNLPGSDTPEPSETGSSIKENFYRDEYMDVTCTCESTPKNLSVKKVGLDFTRKRSPLSFKRSGQNFIEKAPLPKADDWRIEIAVPKTHNIPVSDVQYEESLCSSVTKTCETSNAYMRSIQDVEYEYVHVDDKQECSSASNIFPDNFESKALVVCSDVLDDINLAKTTDRHARFATEEASIEDKRYPTRMENRQSLDSTVTESSSQAVRGCCSQTANEIVSIRKQLLEIENKQSDMMDMLKVFTSNIVDSLSLIQVKVSSLENMMDEITQVVPGGRHADVSATKFLKKSQEFCSPRISTCTPRPSVELFNRQLSSMPSKNDDNWEDKAYARTRQSAFSKPGVNMWTDPSQKPNKCSIGKGIGRKVYGSQTRKTDHVFAPVSSVTSRHKNPETKDDVWRVVEGYLTDGDLDGAYGEALSSGSEHVLFELLDRTGPVLENLSQKTASDLLNSLASRLVKQRFVNPILPWLQQMVDLTAVHGPEYLVISTKAKREILSAVQQALSKKFSNPSERRFITELAMTLHQLWGEIFGITFYF</sequence>
<organism evidence="1 2">
    <name type="scientific">Catharanthus roseus</name>
    <name type="common">Madagascar periwinkle</name>
    <name type="synonym">Vinca rosea</name>
    <dbReference type="NCBI Taxonomy" id="4058"/>
    <lineage>
        <taxon>Eukaryota</taxon>
        <taxon>Viridiplantae</taxon>
        <taxon>Streptophyta</taxon>
        <taxon>Embryophyta</taxon>
        <taxon>Tracheophyta</taxon>
        <taxon>Spermatophyta</taxon>
        <taxon>Magnoliopsida</taxon>
        <taxon>eudicotyledons</taxon>
        <taxon>Gunneridae</taxon>
        <taxon>Pentapetalae</taxon>
        <taxon>asterids</taxon>
        <taxon>lamiids</taxon>
        <taxon>Gentianales</taxon>
        <taxon>Apocynaceae</taxon>
        <taxon>Rauvolfioideae</taxon>
        <taxon>Vinceae</taxon>
        <taxon>Catharanthinae</taxon>
        <taxon>Catharanthus</taxon>
    </lineage>
</organism>
<dbReference type="Proteomes" id="UP001060085">
    <property type="component" value="Linkage Group LG06"/>
</dbReference>